<evidence type="ECO:0000256" key="2">
    <source>
        <dbReference type="ARBA" id="ARBA00012513"/>
    </source>
</evidence>
<evidence type="ECO:0000313" key="13">
    <source>
        <dbReference type="Proteomes" id="UP000197138"/>
    </source>
</evidence>
<dbReference type="RefSeq" id="XP_031395516.1">
    <property type="nucleotide sequence ID" value="XM_031539656.1"/>
</dbReference>
<feature type="binding site" evidence="10">
    <location>
        <position position="514"/>
    </location>
    <ligand>
        <name>ATP</name>
        <dbReference type="ChEBI" id="CHEBI:30616"/>
    </ligand>
</feature>
<dbReference type="GeneID" id="116206840"/>
<dbReference type="PROSITE" id="PS00107">
    <property type="entry name" value="PROTEIN_KINASE_ATP"/>
    <property type="match status" value="1"/>
</dbReference>
<dbReference type="Proteomes" id="UP000515151">
    <property type="component" value="Chromosome 5"/>
</dbReference>
<dbReference type="PRINTS" id="PR00109">
    <property type="entry name" value="TYRKINASE"/>
</dbReference>
<sequence length="778" mass="86104">MGIGRSNYTFLTQSPDDQQLLNRYQSHHHEPQSADSMAGRVGSVFPSVGLQRQSSDSSYCGSSLSGDGHVPTLSTVAGIELDTPGLSHEDVSLKAADRSSGGSSSGKSWAQQTEESYQLQLALALRLSSEATCADDPYFLDPVSDDLSARASSWSSLAAISHRFWVNGCMSYSEKVPDGFYLIHGMDPYVWTMCMDLQENGRVPSLESLKAVDPCIESSIGAVLIDRLGDPLLKELQNEVFRISQSCITREEVVDQLAKLVFNRMGGSALNGEDDLYSNWRKWSGILKDRFGSVVFPVGSLSVGLCRHRALLFKVLADTIELPCRIAKGCKYCLRDDASSCLVQFGPDREYFVDLIGKPGNLCDPDSLLNGPSSICISSPLRFPRLKSSESLINVGSLAEQYFSDSLTLNLVFSDAMAEDISRDPICHEHDQSVGNEGDQPILALPIPRVETGEDLRSNEGGPLVPTRSSQGLSHDVDDFDIAWDDLKMGERIGAGSFGTVCRAIWQGVDVAVKILVEVDFRAEQYKEFLTEFLREVAIMKRLRHPNIVLFMGAITQPPQLCIVTEYLPRGSLYKLLHRTVDREKLDERRRLNMAYDVAKGMNYLHKRNPPIVHRDLKSPNLLVDKTYTVKVCDFGLSRSKANTYLSSKTAAGTPEWMAPEVLLDMPSNEKSDVYSFGVILWELATLQQPWSHLNPAQVIAAVGLKGKRLDIPQDLNPRVASIIEACWAKEPWKRPSFSTITELLKPLILTPQPSVVDTTLNGRNSQYDSSRGFDGFT</sequence>
<evidence type="ECO:0000256" key="1">
    <source>
        <dbReference type="ARBA" id="ARBA00010507"/>
    </source>
</evidence>
<name>A0A218XC36_PUNGR</name>
<dbReference type="PROSITE" id="PS50011">
    <property type="entry name" value="PROTEIN_KINASE_DOM"/>
    <property type="match status" value="1"/>
</dbReference>
<dbReference type="GO" id="GO:0005524">
    <property type="term" value="F:ATP binding"/>
    <property type="evidence" value="ECO:0007669"/>
    <property type="project" value="UniProtKB-UniRule"/>
</dbReference>
<evidence type="ECO:0000256" key="9">
    <source>
        <dbReference type="ARBA" id="ARBA00048679"/>
    </source>
</evidence>
<dbReference type="Gene3D" id="3.30.200.20">
    <property type="entry name" value="Phosphorylase Kinase, domain 1"/>
    <property type="match status" value="1"/>
</dbReference>
<dbReference type="SMART" id="SM00220">
    <property type="entry name" value="S_TKc"/>
    <property type="match status" value="1"/>
</dbReference>
<evidence type="ECO:0000313" key="14">
    <source>
        <dbReference type="Proteomes" id="UP000515151"/>
    </source>
</evidence>
<reference evidence="15" key="4">
    <citation type="submission" date="2025-04" db="UniProtKB">
        <authorList>
            <consortium name="RefSeq"/>
        </authorList>
    </citation>
    <scope>IDENTIFICATION</scope>
    <source>
        <tissue evidence="15">Leaf</tissue>
    </source>
</reference>
<dbReference type="CDD" id="cd13999">
    <property type="entry name" value="STKc_MAP3K-like"/>
    <property type="match status" value="1"/>
</dbReference>
<dbReference type="AlphaFoldDB" id="A0A218XC36"/>
<evidence type="ECO:0000256" key="3">
    <source>
        <dbReference type="ARBA" id="ARBA00022527"/>
    </source>
</evidence>
<reference evidence="14" key="3">
    <citation type="journal article" date="2020" name="Plant Biotechnol. J.">
        <title>The pomegranate (Punica granatum L.) draft genome dissects genetic divergence between soft- and hard-seeded cultivars.</title>
        <authorList>
            <person name="Luo X."/>
            <person name="Li H."/>
            <person name="Wu Z."/>
            <person name="Yao W."/>
            <person name="Zhao P."/>
            <person name="Cao D."/>
            <person name="Yu H."/>
            <person name="Li K."/>
            <person name="Poudel K."/>
            <person name="Zhao D."/>
            <person name="Zhang F."/>
            <person name="Xia X."/>
            <person name="Chen L."/>
            <person name="Wang Q."/>
            <person name="Jing D."/>
            <person name="Cao S."/>
        </authorList>
    </citation>
    <scope>NUCLEOTIDE SEQUENCE [LARGE SCALE GENOMIC DNA]</scope>
</reference>
<comment type="similarity">
    <text evidence="1">Belongs to the protein kinase superfamily. TKL Ser/Thr protein kinase family. RAF subfamily.</text>
</comment>
<accession>A0A218XC36</accession>
<dbReference type="SUPFAM" id="SSF56112">
    <property type="entry name" value="Protein kinase-like (PK-like)"/>
    <property type="match status" value="1"/>
</dbReference>
<dbReference type="InterPro" id="IPR055164">
    <property type="entry name" value="EDR1/CTR1/ARMC3-like_pept-like"/>
</dbReference>
<keyword evidence="3" id="KW-0723">Serine/threonine-protein kinase</keyword>
<keyword evidence="4" id="KW-0808">Transferase</keyword>
<evidence type="ECO:0000256" key="7">
    <source>
        <dbReference type="ARBA" id="ARBA00022840"/>
    </source>
</evidence>
<dbReference type="Proteomes" id="UP000197138">
    <property type="component" value="Unassembled WGS sequence"/>
</dbReference>
<evidence type="ECO:0000256" key="5">
    <source>
        <dbReference type="ARBA" id="ARBA00022741"/>
    </source>
</evidence>
<feature type="domain" description="Protein kinase" evidence="11">
    <location>
        <begin position="487"/>
        <end position="749"/>
    </location>
</feature>
<dbReference type="FunFam" id="3.30.200.20:FF:000060">
    <property type="entry name" value="Serine/threonine-protein kinase isoform 1"/>
    <property type="match status" value="1"/>
</dbReference>
<dbReference type="InterPro" id="IPR051681">
    <property type="entry name" value="Ser/Thr_Kinases-Pseudokinases"/>
</dbReference>
<evidence type="ECO:0000313" key="15">
    <source>
        <dbReference type="RefSeq" id="XP_031395516.1"/>
    </source>
</evidence>
<comment type="catalytic activity">
    <reaction evidence="9">
        <text>L-seryl-[protein] + ATP = O-phospho-L-seryl-[protein] + ADP + H(+)</text>
        <dbReference type="Rhea" id="RHEA:17989"/>
        <dbReference type="Rhea" id="RHEA-COMP:9863"/>
        <dbReference type="Rhea" id="RHEA-COMP:11604"/>
        <dbReference type="ChEBI" id="CHEBI:15378"/>
        <dbReference type="ChEBI" id="CHEBI:29999"/>
        <dbReference type="ChEBI" id="CHEBI:30616"/>
        <dbReference type="ChEBI" id="CHEBI:83421"/>
        <dbReference type="ChEBI" id="CHEBI:456216"/>
        <dbReference type="EC" id="2.7.11.1"/>
    </reaction>
</comment>
<dbReference type="PANTHER" id="PTHR44329:SF281">
    <property type="entry name" value="SERINE_THREONINE-PROTEIN KINASE CTR1"/>
    <property type="match status" value="1"/>
</dbReference>
<keyword evidence="6 15" id="KW-0418">Kinase</keyword>
<dbReference type="InterPro" id="IPR000719">
    <property type="entry name" value="Prot_kinase_dom"/>
</dbReference>
<keyword evidence="5 10" id="KW-0547">Nucleotide-binding</keyword>
<dbReference type="InterPro" id="IPR008271">
    <property type="entry name" value="Ser/Thr_kinase_AS"/>
</dbReference>
<protein>
    <recommendedName>
        <fullName evidence="2">non-specific serine/threonine protein kinase</fullName>
        <ecNumber evidence="2">2.7.11.1</ecNumber>
    </recommendedName>
</protein>
<keyword evidence="7 10" id="KW-0067">ATP-binding</keyword>
<evidence type="ECO:0000256" key="8">
    <source>
        <dbReference type="ARBA" id="ARBA00047899"/>
    </source>
</evidence>
<dbReference type="Gene3D" id="1.10.510.10">
    <property type="entry name" value="Transferase(Phosphotransferase) domain 1"/>
    <property type="match status" value="1"/>
</dbReference>
<dbReference type="Pfam" id="PF14381">
    <property type="entry name" value="EDR1_CTR1_ARMC3_pept"/>
    <property type="match status" value="1"/>
</dbReference>
<keyword evidence="14" id="KW-1185">Reference proteome</keyword>
<dbReference type="Pfam" id="PF07714">
    <property type="entry name" value="PK_Tyr_Ser-Thr"/>
    <property type="match status" value="1"/>
</dbReference>
<dbReference type="GO" id="GO:0010182">
    <property type="term" value="P:sugar mediated signaling pathway"/>
    <property type="evidence" value="ECO:0007669"/>
    <property type="project" value="UniProtKB-ARBA"/>
</dbReference>
<organism evidence="12 13">
    <name type="scientific">Punica granatum</name>
    <name type="common">Pomegranate</name>
    <dbReference type="NCBI Taxonomy" id="22663"/>
    <lineage>
        <taxon>Eukaryota</taxon>
        <taxon>Viridiplantae</taxon>
        <taxon>Streptophyta</taxon>
        <taxon>Embryophyta</taxon>
        <taxon>Tracheophyta</taxon>
        <taxon>Spermatophyta</taxon>
        <taxon>Magnoliopsida</taxon>
        <taxon>eudicotyledons</taxon>
        <taxon>Gunneridae</taxon>
        <taxon>Pentapetalae</taxon>
        <taxon>rosids</taxon>
        <taxon>malvids</taxon>
        <taxon>Myrtales</taxon>
        <taxon>Lythraceae</taxon>
        <taxon>Punica</taxon>
    </lineage>
</organism>
<reference evidence="13" key="1">
    <citation type="journal article" date="2017" name="Plant J.">
        <title>The pomegranate (Punica granatum L.) genome and the genomics of punicalagin biosynthesis.</title>
        <authorList>
            <person name="Qin G."/>
            <person name="Xu C."/>
            <person name="Ming R."/>
            <person name="Tang H."/>
            <person name="Guyot R."/>
            <person name="Kramer E.M."/>
            <person name="Hu Y."/>
            <person name="Yi X."/>
            <person name="Qi Y."/>
            <person name="Xu X."/>
            <person name="Gao Z."/>
            <person name="Pan H."/>
            <person name="Jian J."/>
            <person name="Tian Y."/>
            <person name="Yue Z."/>
            <person name="Xu Y."/>
        </authorList>
    </citation>
    <scope>NUCLEOTIDE SEQUENCE [LARGE SCALE GENOMIC DNA]</scope>
    <source>
        <strain evidence="13">cv. Dabenzi</strain>
    </source>
</reference>
<dbReference type="EMBL" id="MTKT01002011">
    <property type="protein sequence ID" value="OWM82497.1"/>
    <property type="molecule type" value="Genomic_DNA"/>
</dbReference>
<dbReference type="GO" id="GO:0006950">
    <property type="term" value="P:response to stress"/>
    <property type="evidence" value="ECO:0007669"/>
    <property type="project" value="UniProtKB-ARBA"/>
</dbReference>
<evidence type="ECO:0000256" key="6">
    <source>
        <dbReference type="ARBA" id="ARBA00022777"/>
    </source>
</evidence>
<evidence type="ECO:0000313" key="12">
    <source>
        <dbReference type="EMBL" id="OWM82497.1"/>
    </source>
</evidence>
<dbReference type="EC" id="2.7.11.1" evidence="2"/>
<gene>
    <name evidence="15" type="primary">LOC116206840</name>
    <name evidence="12" type="ORF">CDL15_Pgr002072</name>
</gene>
<evidence type="ECO:0000259" key="11">
    <source>
        <dbReference type="PROSITE" id="PS50011"/>
    </source>
</evidence>
<dbReference type="FunFam" id="1.10.510.10:FF:000193">
    <property type="entry name" value="Serine/threonine-protein kinase CTR1"/>
    <property type="match status" value="1"/>
</dbReference>
<dbReference type="GO" id="GO:0004674">
    <property type="term" value="F:protein serine/threonine kinase activity"/>
    <property type="evidence" value="ECO:0007669"/>
    <property type="project" value="UniProtKB-KW"/>
</dbReference>
<evidence type="ECO:0000256" key="4">
    <source>
        <dbReference type="ARBA" id="ARBA00022679"/>
    </source>
</evidence>
<dbReference type="InterPro" id="IPR011009">
    <property type="entry name" value="Kinase-like_dom_sf"/>
</dbReference>
<dbReference type="OrthoDB" id="339325at2759"/>
<dbReference type="PANTHER" id="PTHR44329">
    <property type="entry name" value="SERINE/THREONINE-PROTEIN KINASE TNNI3K-RELATED"/>
    <property type="match status" value="1"/>
</dbReference>
<comment type="catalytic activity">
    <reaction evidence="8">
        <text>L-threonyl-[protein] + ATP = O-phospho-L-threonyl-[protein] + ADP + H(+)</text>
        <dbReference type="Rhea" id="RHEA:46608"/>
        <dbReference type="Rhea" id="RHEA-COMP:11060"/>
        <dbReference type="Rhea" id="RHEA-COMP:11605"/>
        <dbReference type="ChEBI" id="CHEBI:15378"/>
        <dbReference type="ChEBI" id="CHEBI:30013"/>
        <dbReference type="ChEBI" id="CHEBI:30616"/>
        <dbReference type="ChEBI" id="CHEBI:61977"/>
        <dbReference type="ChEBI" id="CHEBI:456216"/>
        <dbReference type="EC" id="2.7.11.1"/>
    </reaction>
</comment>
<evidence type="ECO:0000256" key="10">
    <source>
        <dbReference type="PROSITE-ProRule" id="PRU10141"/>
    </source>
</evidence>
<dbReference type="InterPro" id="IPR001245">
    <property type="entry name" value="Ser-Thr/Tyr_kinase_cat_dom"/>
</dbReference>
<dbReference type="InterPro" id="IPR017441">
    <property type="entry name" value="Protein_kinase_ATP_BS"/>
</dbReference>
<proteinExistence type="inferred from homology"/>
<dbReference type="PROSITE" id="PS00108">
    <property type="entry name" value="PROTEIN_KINASE_ST"/>
    <property type="match status" value="1"/>
</dbReference>
<reference evidence="12" key="2">
    <citation type="submission" date="2017-06" db="EMBL/GenBank/DDBJ databases">
        <title>The pomegranate genome and the genomics of punicalagin biosynthesis.</title>
        <authorList>
            <person name="Xu C."/>
        </authorList>
    </citation>
    <scope>NUCLEOTIDE SEQUENCE [LARGE SCALE GENOMIC DNA]</scope>
    <source>
        <tissue evidence="12">Fresh leaf</tissue>
    </source>
</reference>